<evidence type="ECO:0000256" key="8">
    <source>
        <dbReference type="ARBA" id="ARBA00022989"/>
    </source>
</evidence>
<organism evidence="20 22">
    <name type="scientific">Sanguibacteroides justesenii</name>
    <dbReference type="NCBI Taxonomy" id="1547597"/>
    <lineage>
        <taxon>Bacteria</taxon>
        <taxon>Pseudomonadati</taxon>
        <taxon>Bacteroidota</taxon>
        <taxon>Bacteroidia</taxon>
        <taxon>Bacteroidales</taxon>
        <taxon>Porphyromonadaceae</taxon>
        <taxon>Sanguibacteroides</taxon>
    </lineage>
</organism>
<gene>
    <name evidence="20" type="ORF">BA92_04170</name>
    <name evidence="19" type="ORF">IE90_10205</name>
</gene>
<sequence length="253" mass="29695">MEAFNSFLISMTVLAVIVFIVLYFVKAGYGIFFDGKWGRPIDNRIGWVLMESPVFVAMFLFWYFSGRRFEIVPLLFFLYFELHYFQRSFIFPLLLKGRSKMPMGIMVMGIVFNLLNACMQGGWIFYLSPEDMYTVDWLTTPQFIIGSVLFFVGMGINIHSDHIIRTLRKPGDKGHYLPRGGMFRYVTSANYFGEIVEWSGFAILTWSWAGLVFVVWTLANLVPRAHSIYQRYQHMFGEEMKKSHLKRVFPFIY</sequence>
<comment type="function">
    <text evidence="12">Converts testosterone into 5-alpha-dihydrotestosterone and progesterone or corticosterone into their corresponding 5-alpha-3-oxosteroids. It plays a central role in sexual differentiation and androgen physiology.</text>
</comment>
<evidence type="ECO:0000313" key="20">
    <source>
        <dbReference type="EMBL" id="KIO45665.1"/>
    </source>
</evidence>
<evidence type="ECO:0000256" key="3">
    <source>
        <dbReference type="ARBA" id="ARBA00022692"/>
    </source>
</evidence>
<evidence type="ECO:0000256" key="9">
    <source>
        <dbReference type="ARBA" id="ARBA00023002"/>
    </source>
</evidence>
<dbReference type="PROSITE" id="PS50244">
    <property type="entry name" value="S5A_REDUCTASE"/>
    <property type="match status" value="1"/>
</dbReference>
<dbReference type="EMBL" id="JPIT01000031">
    <property type="protein sequence ID" value="KIO43496.1"/>
    <property type="molecule type" value="Genomic_DNA"/>
</dbReference>
<keyword evidence="4" id="KW-0221">Differentiation</keyword>
<evidence type="ECO:0000256" key="2">
    <source>
        <dbReference type="ARBA" id="ARBA00004524"/>
    </source>
</evidence>
<dbReference type="GO" id="GO:0003865">
    <property type="term" value="F:3-oxo-5-alpha-steroid 4-dehydrogenase activity"/>
    <property type="evidence" value="ECO:0007669"/>
    <property type="project" value="InterPro"/>
</dbReference>
<keyword evidence="9" id="KW-0560">Oxidoreductase</keyword>
<name>A0A0C3R6M2_9PORP</name>
<evidence type="ECO:0000256" key="6">
    <source>
        <dbReference type="ARBA" id="ARBA00022848"/>
    </source>
</evidence>
<keyword evidence="10" id="KW-0443">Lipid metabolism</keyword>
<evidence type="ECO:0000256" key="1">
    <source>
        <dbReference type="ARBA" id="ARBA00004477"/>
    </source>
</evidence>
<keyword evidence="22" id="KW-1185">Reference proteome</keyword>
<dbReference type="InterPro" id="IPR039357">
    <property type="entry name" value="SRD5A/TECR"/>
</dbReference>
<evidence type="ECO:0000256" key="17">
    <source>
        <dbReference type="SAM" id="Phobius"/>
    </source>
</evidence>
<feature type="transmembrane region" description="Helical" evidence="17">
    <location>
        <begin position="45"/>
        <end position="65"/>
    </location>
</feature>
<evidence type="ECO:0000256" key="7">
    <source>
        <dbReference type="ARBA" id="ARBA00022857"/>
    </source>
</evidence>
<keyword evidence="3 17" id="KW-0812">Transmembrane</keyword>
<feature type="transmembrane region" description="Helical" evidence="17">
    <location>
        <begin position="6"/>
        <end position="25"/>
    </location>
</feature>
<evidence type="ECO:0000256" key="5">
    <source>
        <dbReference type="ARBA" id="ARBA00022824"/>
    </source>
</evidence>
<feature type="domain" description="3-oxo-5-alpha-steroid 4-dehydrogenase C-terminal" evidence="18">
    <location>
        <begin position="100"/>
        <end position="253"/>
    </location>
</feature>
<evidence type="ECO:0000256" key="11">
    <source>
        <dbReference type="ARBA" id="ARBA00023136"/>
    </source>
</evidence>
<keyword evidence="11 17" id="KW-0472">Membrane</keyword>
<dbReference type="InterPro" id="IPR016636">
    <property type="entry name" value="3-oxo-5-alpha-steroid_4-DH"/>
</dbReference>
<dbReference type="PANTHER" id="PTHR10556:SF57">
    <property type="entry name" value="3-OXO-5-ALPHA-STEROID 4-DEHYDROGENASE 1"/>
    <property type="match status" value="1"/>
</dbReference>
<evidence type="ECO:0000256" key="14">
    <source>
        <dbReference type="ARBA" id="ARBA00041664"/>
    </source>
</evidence>
<accession>A0A0C3R6M2</accession>
<protein>
    <recommendedName>
        <fullName evidence="13">3-oxo-5-alpha-steroid 4-dehydrogenase 1</fullName>
    </recommendedName>
    <alternativeName>
        <fullName evidence="14">SR type 1</fullName>
    </alternativeName>
    <alternativeName>
        <fullName evidence="15">Steroid 5-alpha-reductase 1</fullName>
    </alternativeName>
</protein>
<evidence type="ECO:0000259" key="18">
    <source>
        <dbReference type="Pfam" id="PF02544"/>
    </source>
</evidence>
<evidence type="ECO:0000256" key="12">
    <source>
        <dbReference type="ARBA" id="ARBA00037789"/>
    </source>
</evidence>
<evidence type="ECO:0000256" key="10">
    <source>
        <dbReference type="ARBA" id="ARBA00023098"/>
    </source>
</evidence>
<evidence type="ECO:0000313" key="21">
    <source>
        <dbReference type="Proteomes" id="UP000031937"/>
    </source>
</evidence>
<feature type="transmembrane region" description="Helical" evidence="17">
    <location>
        <begin position="138"/>
        <end position="156"/>
    </location>
</feature>
<comment type="catalytic activity">
    <reaction evidence="16">
        <text>androst-4-ene-3,17-dione + NADPH + H(+) = 5alpha-androstan-3,17-dione + NADP(+)</text>
        <dbReference type="Rhea" id="RHEA:50816"/>
        <dbReference type="ChEBI" id="CHEBI:15378"/>
        <dbReference type="ChEBI" id="CHEBI:15994"/>
        <dbReference type="ChEBI" id="CHEBI:16422"/>
        <dbReference type="ChEBI" id="CHEBI:57783"/>
        <dbReference type="ChEBI" id="CHEBI:58349"/>
    </reaction>
    <physiologicalReaction direction="left-to-right" evidence="16">
        <dbReference type="Rhea" id="RHEA:50817"/>
    </physiologicalReaction>
</comment>
<dbReference type="InterPro" id="IPR001104">
    <property type="entry name" value="3-oxo-5_a-steroid_4-DH_C"/>
</dbReference>
<proteinExistence type="predicted"/>
<evidence type="ECO:0000313" key="19">
    <source>
        <dbReference type="EMBL" id="KIO43496.1"/>
    </source>
</evidence>
<dbReference type="GO" id="GO:0006694">
    <property type="term" value="P:steroid biosynthetic process"/>
    <property type="evidence" value="ECO:0007669"/>
    <property type="project" value="TreeGrafter"/>
</dbReference>
<evidence type="ECO:0000256" key="15">
    <source>
        <dbReference type="ARBA" id="ARBA00042579"/>
    </source>
</evidence>
<keyword evidence="8 17" id="KW-1133">Transmembrane helix</keyword>
<evidence type="ECO:0000256" key="4">
    <source>
        <dbReference type="ARBA" id="ARBA00022782"/>
    </source>
</evidence>
<keyword evidence="6" id="KW-0492">Microsome</keyword>
<dbReference type="AlphaFoldDB" id="A0A0C3R6M2"/>
<dbReference type="FunFam" id="1.20.120.1630:FF:000014">
    <property type="entry name" value="Steroid 5-alpha reductase, putative"/>
    <property type="match status" value="1"/>
</dbReference>
<dbReference type="GO" id="GO:0016020">
    <property type="term" value="C:membrane"/>
    <property type="evidence" value="ECO:0007669"/>
    <property type="project" value="InterPro"/>
</dbReference>
<dbReference type="Pfam" id="PF02544">
    <property type="entry name" value="Steroid_dh"/>
    <property type="match status" value="1"/>
</dbReference>
<dbReference type="Proteomes" id="UP000031937">
    <property type="component" value="Unassembled WGS sequence"/>
</dbReference>
<dbReference type="GO" id="GO:0030154">
    <property type="term" value="P:cell differentiation"/>
    <property type="evidence" value="ECO:0007669"/>
    <property type="project" value="UniProtKB-KW"/>
</dbReference>
<dbReference type="Gene3D" id="1.20.120.1630">
    <property type="match status" value="1"/>
</dbReference>
<feature type="transmembrane region" description="Helical" evidence="17">
    <location>
        <begin position="198"/>
        <end position="222"/>
    </location>
</feature>
<reference evidence="20 22" key="1">
    <citation type="submission" date="2014-07" db="EMBL/GenBank/DDBJ databases">
        <title>Porphyromonadaceae bacterium OUH 308042 = ATCC BAA-2681 = DSM 28342 draft genome.</title>
        <authorList>
            <person name="Sydenham T.V."/>
            <person name="Hasman H."/>
            <person name="Justensen U.S."/>
        </authorList>
    </citation>
    <scope>NUCLEOTIDE SEQUENCE [LARGE SCALE GENOMIC DNA]</scope>
    <source>
        <strain evidence="20 22">OUH 308042</strain>
    </source>
</reference>
<keyword evidence="7" id="KW-0521">NADP</keyword>
<evidence type="ECO:0000313" key="22">
    <source>
        <dbReference type="Proteomes" id="UP000031980"/>
    </source>
</evidence>
<comment type="caution">
    <text evidence="20">The sequence shown here is derived from an EMBL/GenBank/DDBJ whole genome shotgun (WGS) entry which is preliminary data.</text>
</comment>
<keyword evidence="5" id="KW-0256">Endoplasmic reticulum</keyword>
<comment type="subcellular location">
    <subcellularLocation>
        <location evidence="1">Endoplasmic reticulum membrane</location>
        <topology evidence="1">Multi-pass membrane protein</topology>
    </subcellularLocation>
    <subcellularLocation>
        <location evidence="2">Microsome membrane</location>
    </subcellularLocation>
</comment>
<evidence type="ECO:0000256" key="13">
    <source>
        <dbReference type="ARBA" id="ARBA00039428"/>
    </source>
</evidence>
<evidence type="ECO:0000256" key="16">
    <source>
        <dbReference type="ARBA" id="ARBA00049166"/>
    </source>
</evidence>
<dbReference type="Proteomes" id="UP000031980">
    <property type="component" value="Unassembled WGS sequence"/>
</dbReference>
<dbReference type="EMBL" id="JPIU01000037">
    <property type="protein sequence ID" value="KIO45665.1"/>
    <property type="molecule type" value="Genomic_DNA"/>
</dbReference>
<feature type="transmembrane region" description="Helical" evidence="17">
    <location>
        <begin position="107"/>
        <end position="126"/>
    </location>
</feature>
<feature type="transmembrane region" description="Helical" evidence="17">
    <location>
        <begin position="71"/>
        <end position="95"/>
    </location>
</feature>
<reference evidence="19 21" key="2">
    <citation type="submission" date="2014-07" db="EMBL/GenBank/DDBJ databases">
        <title>Porphyromonadaceae bacterium OUH 334697 = ATCC BAA-2682 = DSM 28341 draft genome.</title>
        <authorList>
            <person name="Sydenham T.V."/>
            <person name="Hasman H."/>
            <person name="Justesen U.S."/>
        </authorList>
    </citation>
    <scope>NUCLEOTIDE SEQUENCE [LARGE SCALE GENOMIC DNA]</scope>
    <source>
        <strain evidence="19 21">OUH 334697</strain>
    </source>
</reference>
<dbReference type="PIRSF" id="PIRSF015596">
    <property type="entry name" value="5_alpha-SR2"/>
    <property type="match status" value="1"/>
</dbReference>
<dbReference type="PANTHER" id="PTHR10556">
    <property type="entry name" value="3-OXO-5-ALPHA-STEROID 4-DEHYDROGENASE"/>
    <property type="match status" value="1"/>
</dbReference>